<dbReference type="KEGG" id="csem:103378609"/>
<dbReference type="GO" id="GO:0036064">
    <property type="term" value="C:ciliary basal body"/>
    <property type="evidence" value="ECO:0007669"/>
    <property type="project" value="TreeGrafter"/>
</dbReference>
<dbReference type="OMA" id="FKWESES"/>
<reference evidence="2" key="3">
    <citation type="submission" date="2025-09" db="UniProtKB">
        <authorList>
            <consortium name="Ensembl"/>
        </authorList>
    </citation>
    <scope>IDENTIFICATION</scope>
</reference>
<dbReference type="PANTHER" id="PTHR31022">
    <property type="entry name" value="CENTRIOLE, CILIA AND SPINDLE-ASSOCIATED PROTEIN"/>
    <property type="match status" value="1"/>
</dbReference>
<dbReference type="Ensembl" id="ENSCSET00000000383.1">
    <property type="protein sequence ID" value="ENSCSEP00000000359.1"/>
    <property type="gene ID" value="ENSCSEG00000000265.1"/>
</dbReference>
<organism evidence="2 3">
    <name type="scientific">Cynoglossus semilaevis</name>
    <name type="common">Tongue sole</name>
    <dbReference type="NCBI Taxonomy" id="244447"/>
    <lineage>
        <taxon>Eukaryota</taxon>
        <taxon>Metazoa</taxon>
        <taxon>Chordata</taxon>
        <taxon>Craniata</taxon>
        <taxon>Vertebrata</taxon>
        <taxon>Euteleostomi</taxon>
        <taxon>Actinopterygii</taxon>
        <taxon>Neopterygii</taxon>
        <taxon>Teleostei</taxon>
        <taxon>Neoteleostei</taxon>
        <taxon>Acanthomorphata</taxon>
        <taxon>Carangaria</taxon>
        <taxon>Pleuronectiformes</taxon>
        <taxon>Pleuronectoidei</taxon>
        <taxon>Cynoglossidae</taxon>
        <taxon>Cynoglossinae</taxon>
        <taxon>Cynoglossus</taxon>
    </lineage>
</organism>
<reference evidence="2" key="2">
    <citation type="submission" date="2025-08" db="UniProtKB">
        <authorList>
            <consortium name="Ensembl"/>
        </authorList>
    </citation>
    <scope>IDENTIFICATION</scope>
</reference>
<dbReference type="InParanoid" id="A0A3P8UEV2"/>
<dbReference type="GO" id="GO:1901673">
    <property type="term" value="P:regulation of mitotic spindle assembly"/>
    <property type="evidence" value="ECO:0007669"/>
    <property type="project" value="TreeGrafter"/>
</dbReference>
<dbReference type="PANTHER" id="PTHR31022:SF5">
    <property type="entry name" value="CENTRIOLE, CILIA AND SPINDLE-ASSOCIATED PROTEIN-RELATED"/>
    <property type="match status" value="1"/>
</dbReference>
<dbReference type="FunCoup" id="A0A3P8UEV2">
    <property type="interactions" value="519"/>
</dbReference>
<dbReference type="InterPro" id="IPR029774">
    <property type="entry name" value="CSAP"/>
</dbReference>
<dbReference type="GO" id="GO:0005814">
    <property type="term" value="C:centriole"/>
    <property type="evidence" value="ECO:0007669"/>
    <property type="project" value="TreeGrafter"/>
</dbReference>
<dbReference type="GO" id="GO:0035869">
    <property type="term" value="C:ciliary transition zone"/>
    <property type="evidence" value="ECO:0007669"/>
    <property type="project" value="TreeGrafter"/>
</dbReference>
<evidence type="ECO:0000256" key="1">
    <source>
        <dbReference type="SAM" id="MobiDB-lite"/>
    </source>
</evidence>
<keyword evidence="3" id="KW-1185">Reference proteome</keyword>
<name>A0A3P8UEV2_CYNSE</name>
<sequence>MACRTIRSEYMKKFKDPKWETFRKCYEEMLIYRISRRILEQAHIPWFWNGQDDSDSESVEIKQTPSAGQNQVEAEQVHCGGAKTIPRLLLQEQEQENELSVRKTTGSPCDGEKETRVPEEEEEVRGEERMSGRGSKKLSFPNRNKPPERHALQQTQQATAPTSSKHPSHPRHHVRTAPAQQNRGDSKKSRHSFALYASGQLNTDISDRKTHNVGPAMSTNQIHESALRAKTRRQIERQISTKRTERRKSAIGDKGRQLLKTEFNPWLTEYMHCFSVHSQVQPSEIL</sequence>
<dbReference type="Pfam" id="PF15748">
    <property type="entry name" value="CCSAP"/>
    <property type="match status" value="1"/>
</dbReference>
<dbReference type="GeneTree" id="ENSGT00390000003512"/>
<evidence type="ECO:0000313" key="3">
    <source>
        <dbReference type="Proteomes" id="UP000265120"/>
    </source>
</evidence>
<reference evidence="2 3" key="1">
    <citation type="journal article" date="2014" name="Nat. Genet.">
        <title>Whole-genome sequence of a flatfish provides insights into ZW sex chromosome evolution and adaptation to a benthic lifestyle.</title>
        <authorList>
            <person name="Chen S."/>
            <person name="Zhang G."/>
            <person name="Shao C."/>
            <person name="Huang Q."/>
            <person name="Liu G."/>
            <person name="Zhang P."/>
            <person name="Song W."/>
            <person name="An N."/>
            <person name="Chalopin D."/>
            <person name="Volff J.N."/>
            <person name="Hong Y."/>
            <person name="Li Q."/>
            <person name="Sha Z."/>
            <person name="Zhou H."/>
            <person name="Xie M."/>
            <person name="Yu Q."/>
            <person name="Liu Y."/>
            <person name="Xiang H."/>
            <person name="Wang N."/>
            <person name="Wu K."/>
            <person name="Yang C."/>
            <person name="Zhou Q."/>
            <person name="Liao X."/>
            <person name="Yang L."/>
            <person name="Hu Q."/>
            <person name="Zhang J."/>
            <person name="Meng L."/>
            <person name="Jin L."/>
            <person name="Tian Y."/>
            <person name="Lian J."/>
            <person name="Yang J."/>
            <person name="Miao G."/>
            <person name="Liu S."/>
            <person name="Liang Z."/>
            <person name="Yan F."/>
            <person name="Li Y."/>
            <person name="Sun B."/>
            <person name="Zhang H."/>
            <person name="Zhang J."/>
            <person name="Zhu Y."/>
            <person name="Du M."/>
            <person name="Zhao Y."/>
            <person name="Schartl M."/>
            <person name="Tang Q."/>
            <person name="Wang J."/>
        </authorList>
    </citation>
    <scope>NUCLEOTIDE SEQUENCE</scope>
</reference>
<dbReference type="RefSeq" id="XP_008308103.1">
    <property type="nucleotide sequence ID" value="XM_008309881.3"/>
</dbReference>
<dbReference type="GeneID" id="103378609"/>
<accession>A0A3P8UEV2</accession>
<dbReference type="Proteomes" id="UP000265120">
    <property type="component" value="Chromosome 5"/>
</dbReference>
<protein>
    <submittedName>
        <fullName evidence="2">Centriole, cilia and spindle-associated protein-like</fullName>
    </submittedName>
</protein>
<feature type="compositionally biased region" description="Basic residues" evidence="1">
    <location>
        <begin position="166"/>
        <end position="175"/>
    </location>
</feature>
<evidence type="ECO:0000313" key="2">
    <source>
        <dbReference type="Ensembl" id="ENSCSEP00000000359.1"/>
    </source>
</evidence>
<feature type="compositionally biased region" description="Polar residues" evidence="1">
    <location>
        <begin position="61"/>
        <end position="72"/>
    </location>
</feature>
<dbReference type="AlphaFoldDB" id="A0A3P8UEV2"/>
<proteinExistence type="predicted"/>
<dbReference type="OrthoDB" id="6616361at2759"/>
<dbReference type="GO" id="GO:0008017">
    <property type="term" value="F:microtubule binding"/>
    <property type="evidence" value="ECO:0007669"/>
    <property type="project" value="TreeGrafter"/>
</dbReference>
<feature type="region of interest" description="Disordered" evidence="1">
    <location>
        <begin position="93"/>
        <end position="190"/>
    </location>
</feature>
<dbReference type="GO" id="GO:0005819">
    <property type="term" value="C:spindle"/>
    <property type="evidence" value="ECO:0007669"/>
    <property type="project" value="TreeGrafter"/>
</dbReference>
<feature type="region of interest" description="Disordered" evidence="1">
    <location>
        <begin position="53"/>
        <end position="72"/>
    </location>
</feature>
<dbReference type="CTD" id="100003801"/>